<gene>
    <name evidence="2" type="primary">Dyak\GE27799</name>
    <name evidence="2" type="synonym">GE27799</name>
    <name evidence="2" type="ORF">Dyak_GE27799</name>
</gene>
<keyword evidence="1" id="KW-0732">Signal</keyword>
<dbReference type="Proteomes" id="UP000002282">
    <property type="component" value="Chromosome 2L"/>
</dbReference>
<feature type="chain" id="PRO_5006402795" evidence="1">
    <location>
        <begin position="19"/>
        <end position="161"/>
    </location>
</feature>
<protein>
    <submittedName>
        <fullName evidence="2">Uncharacterized protein</fullName>
    </submittedName>
</protein>
<name>A0A0R1DRV2_DROYA</name>
<reference evidence="2 3" key="2">
    <citation type="journal article" date="2007" name="PLoS Biol.">
        <title>Principles of genome evolution in the Drosophila melanogaster species group.</title>
        <authorList>
            <person name="Ranz J.M."/>
            <person name="Maurin D."/>
            <person name="Chan Y.S."/>
            <person name="von Grotthuss M."/>
            <person name="Hillier L.W."/>
            <person name="Roote J."/>
            <person name="Ashburner M."/>
            <person name="Bergman C.M."/>
        </authorList>
    </citation>
    <scope>NUCLEOTIDE SEQUENCE [LARGE SCALE GENOMIC DNA]</scope>
    <source>
        <strain evidence="3">Tai18E2 / Tucson 14021-0261.01</strain>
    </source>
</reference>
<evidence type="ECO:0000313" key="2">
    <source>
        <dbReference type="EMBL" id="KRJ97808.1"/>
    </source>
</evidence>
<feature type="signal peptide" evidence="1">
    <location>
        <begin position="1"/>
        <end position="18"/>
    </location>
</feature>
<keyword evidence="3" id="KW-1185">Reference proteome</keyword>
<dbReference type="KEGG" id="dya:Dyak_GE27799"/>
<organism evidence="2 3">
    <name type="scientific">Drosophila yakuba</name>
    <name type="common">Fruit fly</name>
    <dbReference type="NCBI Taxonomy" id="7245"/>
    <lineage>
        <taxon>Eukaryota</taxon>
        <taxon>Metazoa</taxon>
        <taxon>Ecdysozoa</taxon>
        <taxon>Arthropoda</taxon>
        <taxon>Hexapoda</taxon>
        <taxon>Insecta</taxon>
        <taxon>Pterygota</taxon>
        <taxon>Neoptera</taxon>
        <taxon>Endopterygota</taxon>
        <taxon>Diptera</taxon>
        <taxon>Brachycera</taxon>
        <taxon>Muscomorpha</taxon>
        <taxon>Ephydroidea</taxon>
        <taxon>Drosophilidae</taxon>
        <taxon>Drosophila</taxon>
        <taxon>Sophophora</taxon>
    </lineage>
</organism>
<proteinExistence type="predicted"/>
<evidence type="ECO:0000313" key="3">
    <source>
        <dbReference type="Proteomes" id="UP000002282"/>
    </source>
</evidence>
<dbReference type="EMBL" id="CM000157">
    <property type="protein sequence ID" value="KRJ97808.1"/>
    <property type="molecule type" value="Genomic_DNA"/>
</dbReference>
<accession>A0A0R1DRV2</accession>
<evidence type="ECO:0000256" key="1">
    <source>
        <dbReference type="SAM" id="SignalP"/>
    </source>
</evidence>
<sequence length="161" mass="18777">MRFAEILISLNLLSLSSGFPMEQENDCELLEHVDTDDSWSNIFHNVRRSLEDAIKRASNMEKCTSQVEFLQSCLDRANNLSSQKEQMQYVSEFMDYEGMHSKNEPIRTNTYFGKSMIHLFRKTVDKLTQLSRKLIKVSEKIDERLGKTIDKSKKLLFGQET</sequence>
<dbReference type="AlphaFoldDB" id="A0A0R1DRV2"/>
<reference evidence="2 3" key="1">
    <citation type="journal article" date="2007" name="Nature">
        <title>Evolution of genes and genomes on the Drosophila phylogeny.</title>
        <authorList>
            <consortium name="Drosophila 12 Genomes Consortium"/>
            <person name="Clark A.G."/>
            <person name="Eisen M.B."/>
            <person name="Smith D.R."/>
            <person name="Bergman C.M."/>
            <person name="Oliver B."/>
            <person name="Markow T.A."/>
            <person name="Kaufman T.C."/>
            <person name="Kellis M."/>
            <person name="Gelbart W."/>
            <person name="Iyer V.N."/>
            <person name="Pollard D.A."/>
            <person name="Sackton T.B."/>
            <person name="Larracuente A.M."/>
            <person name="Singh N.D."/>
            <person name="Abad J.P."/>
            <person name="Abt D.N."/>
            <person name="Adryan B."/>
            <person name="Aguade M."/>
            <person name="Akashi H."/>
            <person name="Anderson W.W."/>
            <person name="Aquadro C.F."/>
            <person name="Ardell D.H."/>
            <person name="Arguello R."/>
            <person name="Artieri C.G."/>
            <person name="Barbash D.A."/>
            <person name="Barker D."/>
            <person name="Barsanti P."/>
            <person name="Batterham P."/>
            <person name="Batzoglou S."/>
            <person name="Begun D."/>
            <person name="Bhutkar A."/>
            <person name="Blanco E."/>
            <person name="Bosak S.A."/>
            <person name="Bradley R.K."/>
            <person name="Brand A.D."/>
            <person name="Brent M.R."/>
            <person name="Brooks A.N."/>
            <person name="Brown R.H."/>
            <person name="Butlin R.K."/>
            <person name="Caggese C."/>
            <person name="Calvi B.R."/>
            <person name="Bernardo de Carvalho A."/>
            <person name="Caspi A."/>
            <person name="Castrezana S."/>
            <person name="Celniker S.E."/>
            <person name="Chang J.L."/>
            <person name="Chapple C."/>
            <person name="Chatterji S."/>
            <person name="Chinwalla A."/>
            <person name="Civetta A."/>
            <person name="Clifton S.W."/>
            <person name="Comeron J.M."/>
            <person name="Costello J.C."/>
            <person name="Coyne J.A."/>
            <person name="Daub J."/>
            <person name="David R.G."/>
            <person name="Delcher A.L."/>
            <person name="Delehaunty K."/>
            <person name="Do C.B."/>
            <person name="Ebling H."/>
            <person name="Edwards K."/>
            <person name="Eickbush T."/>
            <person name="Evans J.D."/>
            <person name="Filipski A."/>
            <person name="Findeiss S."/>
            <person name="Freyhult E."/>
            <person name="Fulton L."/>
            <person name="Fulton R."/>
            <person name="Garcia A.C."/>
            <person name="Gardiner A."/>
            <person name="Garfield D.A."/>
            <person name="Garvin B.E."/>
            <person name="Gibson G."/>
            <person name="Gilbert D."/>
            <person name="Gnerre S."/>
            <person name="Godfrey J."/>
            <person name="Good R."/>
            <person name="Gotea V."/>
            <person name="Gravely B."/>
            <person name="Greenberg A.J."/>
            <person name="Griffiths-Jones S."/>
            <person name="Gross S."/>
            <person name="Guigo R."/>
            <person name="Gustafson E.A."/>
            <person name="Haerty W."/>
            <person name="Hahn M.W."/>
            <person name="Halligan D.L."/>
            <person name="Halpern A.L."/>
            <person name="Halter G.M."/>
            <person name="Han M.V."/>
            <person name="Heger A."/>
            <person name="Hillier L."/>
            <person name="Hinrichs A.S."/>
            <person name="Holmes I."/>
            <person name="Hoskins R.A."/>
            <person name="Hubisz M.J."/>
            <person name="Hultmark D."/>
            <person name="Huntley M.A."/>
            <person name="Jaffe D.B."/>
            <person name="Jagadeeshan S."/>
            <person name="Jeck W.R."/>
            <person name="Johnson J."/>
            <person name="Jones C.D."/>
            <person name="Jordan W.C."/>
            <person name="Karpen G.H."/>
            <person name="Kataoka E."/>
            <person name="Keightley P.D."/>
            <person name="Kheradpour P."/>
            <person name="Kirkness E.F."/>
            <person name="Koerich L.B."/>
            <person name="Kristiansen K."/>
            <person name="Kudrna D."/>
            <person name="Kulathinal R.J."/>
            <person name="Kumar S."/>
            <person name="Kwok R."/>
            <person name="Lander E."/>
            <person name="Langley C.H."/>
            <person name="Lapoint R."/>
            <person name="Lazzaro B.P."/>
            <person name="Lee S.J."/>
            <person name="Levesque L."/>
            <person name="Li R."/>
            <person name="Lin C.F."/>
            <person name="Lin M.F."/>
            <person name="Lindblad-Toh K."/>
            <person name="Llopart A."/>
            <person name="Long M."/>
            <person name="Low L."/>
            <person name="Lozovsky E."/>
            <person name="Lu J."/>
            <person name="Luo M."/>
            <person name="Machado C.A."/>
            <person name="Makalowski W."/>
            <person name="Marzo M."/>
            <person name="Matsuda M."/>
            <person name="Matzkin L."/>
            <person name="McAllister B."/>
            <person name="McBride C.S."/>
            <person name="McKernan B."/>
            <person name="McKernan K."/>
            <person name="Mendez-Lago M."/>
            <person name="Minx P."/>
            <person name="Mollenhauer M.U."/>
            <person name="Montooth K."/>
            <person name="Mount S.M."/>
            <person name="Mu X."/>
            <person name="Myers E."/>
            <person name="Negre B."/>
            <person name="Newfeld S."/>
            <person name="Nielsen R."/>
            <person name="Noor M.A."/>
            <person name="O'Grady P."/>
            <person name="Pachter L."/>
            <person name="Papaceit M."/>
            <person name="Parisi M.J."/>
            <person name="Parisi M."/>
            <person name="Parts L."/>
            <person name="Pedersen J.S."/>
            <person name="Pesole G."/>
            <person name="Phillippy A.M."/>
            <person name="Ponting C.P."/>
            <person name="Pop M."/>
            <person name="Porcelli D."/>
            <person name="Powell J.R."/>
            <person name="Prohaska S."/>
            <person name="Pruitt K."/>
            <person name="Puig M."/>
            <person name="Quesneville H."/>
            <person name="Ram K.R."/>
            <person name="Rand D."/>
            <person name="Rasmussen M.D."/>
            <person name="Reed L.K."/>
            <person name="Reenan R."/>
            <person name="Reily A."/>
            <person name="Remington K.A."/>
            <person name="Rieger T.T."/>
            <person name="Ritchie M.G."/>
            <person name="Robin C."/>
            <person name="Rogers Y.H."/>
            <person name="Rohde C."/>
            <person name="Rozas J."/>
            <person name="Rubenfield M.J."/>
            <person name="Ruiz A."/>
            <person name="Russo S."/>
            <person name="Salzberg S.L."/>
            <person name="Sanchez-Gracia A."/>
            <person name="Saranga D.J."/>
            <person name="Sato H."/>
            <person name="Schaeffer S.W."/>
            <person name="Schatz M.C."/>
            <person name="Schlenke T."/>
            <person name="Schwartz R."/>
            <person name="Segarra C."/>
            <person name="Singh R.S."/>
            <person name="Sirot L."/>
            <person name="Sirota M."/>
            <person name="Sisneros N.B."/>
            <person name="Smith C.D."/>
            <person name="Smith T.F."/>
            <person name="Spieth J."/>
            <person name="Stage D.E."/>
            <person name="Stark A."/>
            <person name="Stephan W."/>
            <person name="Strausberg R.L."/>
            <person name="Strempel S."/>
            <person name="Sturgill D."/>
            <person name="Sutton G."/>
            <person name="Sutton G.G."/>
            <person name="Tao W."/>
            <person name="Teichmann S."/>
            <person name="Tobari Y.N."/>
            <person name="Tomimura Y."/>
            <person name="Tsolas J.M."/>
            <person name="Valente V.L."/>
            <person name="Venter E."/>
            <person name="Venter J.C."/>
            <person name="Vicario S."/>
            <person name="Vieira F.G."/>
            <person name="Vilella A.J."/>
            <person name="Villasante A."/>
            <person name="Walenz B."/>
            <person name="Wang J."/>
            <person name="Wasserman M."/>
            <person name="Watts T."/>
            <person name="Wilson D."/>
            <person name="Wilson R.K."/>
            <person name="Wing R.A."/>
            <person name="Wolfner M.F."/>
            <person name="Wong A."/>
            <person name="Wong G.K."/>
            <person name="Wu C.I."/>
            <person name="Wu G."/>
            <person name="Yamamoto D."/>
            <person name="Yang H.P."/>
            <person name="Yang S.P."/>
            <person name="Yorke J.A."/>
            <person name="Yoshida K."/>
            <person name="Zdobnov E."/>
            <person name="Zhang P."/>
            <person name="Zhang Y."/>
            <person name="Zimin A.V."/>
            <person name="Baldwin J."/>
            <person name="Abdouelleil A."/>
            <person name="Abdulkadir J."/>
            <person name="Abebe A."/>
            <person name="Abera B."/>
            <person name="Abreu J."/>
            <person name="Acer S.C."/>
            <person name="Aftuck L."/>
            <person name="Alexander A."/>
            <person name="An P."/>
            <person name="Anderson E."/>
            <person name="Anderson S."/>
            <person name="Arachi H."/>
            <person name="Azer M."/>
            <person name="Bachantsang P."/>
            <person name="Barry A."/>
            <person name="Bayul T."/>
            <person name="Berlin A."/>
            <person name="Bessette D."/>
            <person name="Bloom T."/>
            <person name="Blye J."/>
            <person name="Boguslavskiy L."/>
            <person name="Bonnet C."/>
            <person name="Boukhgalter B."/>
            <person name="Bourzgui I."/>
            <person name="Brown A."/>
            <person name="Cahill P."/>
            <person name="Channer S."/>
            <person name="Cheshatsang Y."/>
            <person name="Chuda L."/>
            <person name="Citroen M."/>
            <person name="Collymore A."/>
            <person name="Cooke P."/>
            <person name="Costello M."/>
            <person name="D'Aco K."/>
            <person name="Daza R."/>
            <person name="De Haan G."/>
            <person name="DeGray S."/>
            <person name="DeMaso C."/>
            <person name="Dhargay N."/>
            <person name="Dooley K."/>
            <person name="Dooley E."/>
            <person name="Doricent M."/>
            <person name="Dorje P."/>
            <person name="Dorjee K."/>
            <person name="Dupes A."/>
            <person name="Elong R."/>
            <person name="Falk J."/>
            <person name="Farina A."/>
            <person name="Faro S."/>
            <person name="Ferguson D."/>
            <person name="Fisher S."/>
            <person name="Foley C.D."/>
            <person name="Franke A."/>
            <person name="Friedrich D."/>
            <person name="Gadbois L."/>
            <person name="Gearin G."/>
            <person name="Gearin C.R."/>
            <person name="Giannoukos G."/>
            <person name="Goode T."/>
            <person name="Graham J."/>
            <person name="Grandbois E."/>
            <person name="Grewal S."/>
            <person name="Gyaltsen K."/>
            <person name="Hafez N."/>
            <person name="Hagos B."/>
            <person name="Hall J."/>
            <person name="Henson C."/>
            <person name="Hollinger A."/>
            <person name="Honan T."/>
            <person name="Huard M.D."/>
            <person name="Hughes L."/>
            <person name="Hurhula B."/>
            <person name="Husby M.E."/>
            <person name="Kamat A."/>
            <person name="Kanga B."/>
            <person name="Kashin S."/>
            <person name="Khazanovich D."/>
            <person name="Kisner P."/>
            <person name="Lance K."/>
            <person name="Lara M."/>
            <person name="Lee W."/>
            <person name="Lennon N."/>
            <person name="Letendre F."/>
            <person name="LeVine R."/>
            <person name="Lipovsky A."/>
            <person name="Liu X."/>
            <person name="Liu J."/>
            <person name="Liu S."/>
            <person name="Lokyitsang T."/>
            <person name="Lokyitsang Y."/>
            <person name="Lubonja R."/>
            <person name="Lui A."/>
            <person name="MacDonald P."/>
            <person name="Magnisalis V."/>
            <person name="Maru K."/>
            <person name="Matthews C."/>
            <person name="McCusker W."/>
            <person name="McDonough S."/>
            <person name="Mehta T."/>
            <person name="Meldrim J."/>
            <person name="Meneus L."/>
            <person name="Mihai O."/>
            <person name="Mihalev A."/>
            <person name="Mihova T."/>
            <person name="Mittelman R."/>
            <person name="Mlenga V."/>
            <person name="Montmayeur A."/>
            <person name="Mulrain L."/>
            <person name="Navidi A."/>
            <person name="Naylor J."/>
            <person name="Negash T."/>
            <person name="Nguyen T."/>
            <person name="Nguyen N."/>
            <person name="Nicol R."/>
            <person name="Norbu C."/>
            <person name="Norbu N."/>
            <person name="Novod N."/>
            <person name="O'Neill B."/>
            <person name="Osman S."/>
            <person name="Markiewicz E."/>
            <person name="Oyono O.L."/>
            <person name="Patti C."/>
            <person name="Phunkhang P."/>
            <person name="Pierre F."/>
            <person name="Priest M."/>
            <person name="Raghuraman S."/>
            <person name="Rege F."/>
            <person name="Reyes R."/>
            <person name="Rise C."/>
            <person name="Rogov P."/>
            <person name="Ross K."/>
            <person name="Ryan E."/>
            <person name="Settipalli S."/>
            <person name="Shea T."/>
            <person name="Sherpa N."/>
            <person name="Shi L."/>
            <person name="Shih D."/>
            <person name="Sparrow T."/>
            <person name="Spaulding J."/>
            <person name="Stalker J."/>
            <person name="Stange-Thomann N."/>
            <person name="Stavropoulos S."/>
            <person name="Stone C."/>
            <person name="Strader C."/>
            <person name="Tesfaye S."/>
            <person name="Thomson T."/>
            <person name="Thoulutsang Y."/>
            <person name="Thoulutsang D."/>
            <person name="Topham K."/>
            <person name="Topping I."/>
            <person name="Tsamla T."/>
            <person name="Vassiliev H."/>
            <person name="Vo A."/>
            <person name="Wangchuk T."/>
            <person name="Wangdi T."/>
            <person name="Weiand M."/>
            <person name="Wilkinson J."/>
            <person name="Wilson A."/>
            <person name="Yadav S."/>
            <person name="Young G."/>
            <person name="Yu Q."/>
            <person name="Zembek L."/>
            <person name="Zhong D."/>
            <person name="Zimmer A."/>
            <person name="Zwirko Z."/>
            <person name="Jaffe D.B."/>
            <person name="Alvarez P."/>
            <person name="Brockman W."/>
            <person name="Butler J."/>
            <person name="Chin C."/>
            <person name="Gnerre S."/>
            <person name="Grabherr M."/>
            <person name="Kleber M."/>
            <person name="Mauceli E."/>
            <person name="MacCallum I."/>
        </authorList>
    </citation>
    <scope>NUCLEOTIDE SEQUENCE [LARGE SCALE GENOMIC DNA]</scope>
    <source>
        <strain evidence="3">Tai18E2 / Tucson 14021-0261.01</strain>
    </source>
</reference>
<dbReference type="OrthoDB" id="7833196at2759"/>